<reference evidence="2 3" key="1">
    <citation type="submission" date="2016-11" db="EMBL/GenBank/DDBJ databases">
        <authorList>
            <person name="Jaros S."/>
            <person name="Januszkiewicz K."/>
            <person name="Wedrychowicz H."/>
        </authorList>
    </citation>
    <scope>NUCLEOTIDE SEQUENCE [LARGE SCALE GENOMIC DNA]</scope>
    <source>
        <strain evidence="2 3">DSM 44523</strain>
    </source>
</reference>
<dbReference type="AlphaFoldDB" id="A0A1M5DMC6"/>
<evidence type="ECO:0000313" key="3">
    <source>
        <dbReference type="Proteomes" id="UP000184501"/>
    </source>
</evidence>
<name>A0A1M5DMC6_STRHI</name>
<evidence type="ECO:0000256" key="1">
    <source>
        <dbReference type="SAM" id="MobiDB-lite"/>
    </source>
</evidence>
<sequence length="52" mass="5959">MSRPRDDHDLTRPDLDESDTDRAGENTERGWEPYTEPEEGRPAEEDQGDVEG</sequence>
<accession>A0A1M5DMC6</accession>
<feature type="region of interest" description="Disordered" evidence="1">
    <location>
        <begin position="1"/>
        <end position="52"/>
    </location>
</feature>
<dbReference type="RefSeq" id="WP_159447738.1">
    <property type="nucleotide sequence ID" value="NZ_FQVN01000004.1"/>
</dbReference>
<organism evidence="2 3">
    <name type="scientific">Streptoalloteichus hindustanus</name>
    <dbReference type="NCBI Taxonomy" id="2017"/>
    <lineage>
        <taxon>Bacteria</taxon>
        <taxon>Bacillati</taxon>
        <taxon>Actinomycetota</taxon>
        <taxon>Actinomycetes</taxon>
        <taxon>Pseudonocardiales</taxon>
        <taxon>Pseudonocardiaceae</taxon>
        <taxon>Streptoalloteichus</taxon>
    </lineage>
</organism>
<dbReference type="STRING" id="2017.SAMN05444320_104519"/>
<feature type="compositionally biased region" description="Basic and acidic residues" evidence="1">
    <location>
        <begin position="1"/>
        <end position="31"/>
    </location>
</feature>
<proteinExistence type="predicted"/>
<protein>
    <submittedName>
        <fullName evidence="2">Uncharacterized protein</fullName>
    </submittedName>
</protein>
<evidence type="ECO:0000313" key="2">
    <source>
        <dbReference type="EMBL" id="SHF68056.1"/>
    </source>
</evidence>
<gene>
    <name evidence="2" type="ORF">SAMN05444320_104519</name>
</gene>
<keyword evidence="3" id="KW-1185">Reference proteome</keyword>
<dbReference type="EMBL" id="FQVN01000004">
    <property type="protein sequence ID" value="SHF68056.1"/>
    <property type="molecule type" value="Genomic_DNA"/>
</dbReference>
<dbReference type="Proteomes" id="UP000184501">
    <property type="component" value="Unassembled WGS sequence"/>
</dbReference>